<evidence type="ECO:0000313" key="2">
    <source>
        <dbReference type="EMBL" id="KAK7256662.1"/>
    </source>
</evidence>
<proteinExistence type="predicted"/>
<reference evidence="2 3" key="1">
    <citation type="submission" date="2024-01" db="EMBL/GenBank/DDBJ databases">
        <title>The genomes of 5 underutilized Papilionoideae crops provide insights into root nodulation and disease resistanc.</title>
        <authorList>
            <person name="Yuan L."/>
        </authorList>
    </citation>
    <scope>NUCLEOTIDE SEQUENCE [LARGE SCALE GENOMIC DNA]</scope>
    <source>
        <strain evidence="2">ZHUSHIDOU_FW_LH</strain>
        <tissue evidence="2">Leaf</tissue>
    </source>
</reference>
<evidence type="ECO:0000256" key="1">
    <source>
        <dbReference type="SAM" id="MobiDB-lite"/>
    </source>
</evidence>
<accession>A0AAN9EG07</accession>
<dbReference type="Proteomes" id="UP001372338">
    <property type="component" value="Unassembled WGS sequence"/>
</dbReference>
<keyword evidence="3" id="KW-1185">Reference proteome</keyword>
<sequence length="151" mass="17427">MPHTPSPLSKTFTVNHHSKRTEPLAHHNGRHRRICHQKSPLTKNGVEEENPYHRRMPPRASPSLFSDITSAQYFGQSLLFFDLINDGKLMVIGHIHVQRVDQVLCWQDIISNAFNLEDKVHCEKENSVVDSAWPRSLNRLAEVLRTLQEAF</sequence>
<dbReference type="EMBL" id="JAYWIO010000006">
    <property type="protein sequence ID" value="KAK7256662.1"/>
    <property type="molecule type" value="Genomic_DNA"/>
</dbReference>
<organism evidence="2 3">
    <name type="scientific">Crotalaria pallida</name>
    <name type="common">Smooth rattlebox</name>
    <name type="synonym">Crotalaria striata</name>
    <dbReference type="NCBI Taxonomy" id="3830"/>
    <lineage>
        <taxon>Eukaryota</taxon>
        <taxon>Viridiplantae</taxon>
        <taxon>Streptophyta</taxon>
        <taxon>Embryophyta</taxon>
        <taxon>Tracheophyta</taxon>
        <taxon>Spermatophyta</taxon>
        <taxon>Magnoliopsida</taxon>
        <taxon>eudicotyledons</taxon>
        <taxon>Gunneridae</taxon>
        <taxon>Pentapetalae</taxon>
        <taxon>rosids</taxon>
        <taxon>fabids</taxon>
        <taxon>Fabales</taxon>
        <taxon>Fabaceae</taxon>
        <taxon>Papilionoideae</taxon>
        <taxon>50 kb inversion clade</taxon>
        <taxon>genistoids sensu lato</taxon>
        <taxon>core genistoids</taxon>
        <taxon>Crotalarieae</taxon>
        <taxon>Crotalaria</taxon>
    </lineage>
</organism>
<evidence type="ECO:0000313" key="3">
    <source>
        <dbReference type="Proteomes" id="UP001372338"/>
    </source>
</evidence>
<dbReference type="AlphaFoldDB" id="A0AAN9EG07"/>
<name>A0AAN9EG07_CROPI</name>
<comment type="caution">
    <text evidence="2">The sequence shown here is derived from an EMBL/GenBank/DDBJ whole genome shotgun (WGS) entry which is preliminary data.</text>
</comment>
<feature type="region of interest" description="Disordered" evidence="1">
    <location>
        <begin position="1"/>
        <end position="30"/>
    </location>
</feature>
<gene>
    <name evidence="2" type="ORF">RIF29_30116</name>
</gene>
<protein>
    <submittedName>
        <fullName evidence="2">Uncharacterized protein</fullName>
    </submittedName>
</protein>
<feature type="compositionally biased region" description="Polar residues" evidence="1">
    <location>
        <begin position="1"/>
        <end position="15"/>
    </location>
</feature>